<dbReference type="EMBL" id="JAPZBU010000009">
    <property type="protein sequence ID" value="KAJ5385841.1"/>
    <property type="molecule type" value="Genomic_DNA"/>
</dbReference>
<keyword evidence="3" id="KW-1185">Reference proteome</keyword>
<feature type="region of interest" description="Disordered" evidence="1">
    <location>
        <begin position="422"/>
        <end position="444"/>
    </location>
</feature>
<dbReference type="RefSeq" id="XP_056483639.1">
    <property type="nucleotide sequence ID" value="XM_056633019.1"/>
</dbReference>
<dbReference type="OrthoDB" id="10265322at2759"/>
<sequence>MNSLVSRVTPICTFQPFSWGGLLISAAQANPYTQASLQPVTKRAGQHEPIKVIELPLPPVTLNETEGGCTRQVNPHGTGCIGANSSNLLSGNFLPDGDHVTASLVFTGAPASPDPRSNYTGLNLIIVRTNGTLFPNGDAWKCITCGVPTDQQYGLTSSMDYQYPQAFADGTRVLAGSYIIDCGTAQLTSPECSPDKVHIYPLRWNTSPTGSGAGGSIRELRKHPDDIHLTFNAISYSGSTVSQNAYFARLQFNPAPKNGTPLTPRYDLVNVTGLYSPESASMFSFNGDNMTINDQAITVGEVRGLNGLGDEIQYLGFPAESCNIDIFNISLKSGKVARMTYGPEYVDPFDISPDGKWAVIMDTTTTNRMMFLSGMRGGSTSHRFAPHRCYIIHPEQWWAMFFVPWIYDREVQYVNSDRSYEGQQINSGGDGSPGSVNDPFWNGGADPRWSPDGTKIAYFQLLTTAPDCGGSNPLPCPVSTVSGGRTARLMLATLTSRKPLKRARVQSASDIVPWGDPYVPGSMAPAAFRLPYGNFSLAGKVSGHADVAFIANGAGTALETVDVTYHNYSDNGENFIKGSEKVTALYPNATLIHVDWVSNLSSTGISKSTKVTSPGGFQFEIDIENNKFYAKGTLTTTVNGVIYQQPCNGC</sequence>
<dbReference type="AlphaFoldDB" id="A0A9W9VMG9"/>
<name>A0A9W9VMG9_9EURO</name>
<comment type="caution">
    <text evidence="2">The sequence shown here is derived from an EMBL/GenBank/DDBJ whole genome shotgun (WGS) entry which is preliminary data.</text>
</comment>
<evidence type="ECO:0000313" key="3">
    <source>
        <dbReference type="Proteomes" id="UP001147747"/>
    </source>
</evidence>
<dbReference type="InterPro" id="IPR011042">
    <property type="entry name" value="6-blade_b-propeller_TolB-like"/>
</dbReference>
<reference evidence="2" key="2">
    <citation type="journal article" date="2023" name="IMA Fungus">
        <title>Comparative genomic study of the Penicillium genus elucidates a diverse pangenome and 15 lateral gene transfer events.</title>
        <authorList>
            <person name="Petersen C."/>
            <person name="Sorensen T."/>
            <person name="Nielsen M.R."/>
            <person name="Sondergaard T.E."/>
            <person name="Sorensen J.L."/>
            <person name="Fitzpatrick D.A."/>
            <person name="Frisvad J.C."/>
            <person name="Nielsen K.L."/>
        </authorList>
    </citation>
    <scope>NUCLEOTIDE SEQUENCE</scope>
    <source>
        <strain evidence="2">IBT 29677</strain>
    </source>
</reference>
<reference evidence="2" key="1">
    <citation type="submission" date="2022-12" db="EMBL/GenBank/DDBJ databases">
        <authorList>
            <person name="Petersen C."/>
        </authorList>
    </citation>
    <scope>NUCLEOTIDE SEQUENCE</scope>
    <source>
        <strain evidence="2">IBT 29677</strain>
    </source>
</reference>
<accession>A0A9W9VMG9</accession>
<organism evidence="2 3">
    <name type="scientific">Penicillium cosmopolitanum</name>
    <dbReference type="NCBI Taxonomy" id="1131564"/>
    <lineage>
        <taxon>Eukaryota</taxon>
        <taxon>Fungi</taxon>
        <taxon>Dikarya</taxon>
        <taxon>Ascomycota</taxon>
        <taxon>Pezizomycotina</taxon>
        <taxon>Eurotiomycetes</taxon>
        <taxon>Eurotiomycetidae</taxon>
        <taxon>Eurotiales</taxon>
        <taxon>Aspergillaceae</taxon>
        <taxon>Penicillium</taxon>
    </lineage>
</organism>
<dbReference type="Proteomes" id="UP001147747">
    <property type="component" value="Unassembled WGS sequence"/>
</dbReference>
<protein>
    <recommendedName>
        <fullName evidence="4">Saponin hydrolase</fullName>
    </recommendedName>
</protein>
<gene>
    <name evidence="2" type="ORF">N7509_008382</name>
</gene>
<evidence type="ECO:0000256" key="1">
    <source>
        <dbReference type="SAM" id="MobiDB-lite"/>
    </source>
</evidence>
<evidence type="ECO:0008006" key="4">
    <source>
        <dbReference type="Google" id="ProtNLM"/>
    </source>
</evidence>
<dbReference type="Gene3D" id="2.120.10.30">
    <property type="entry name" value="TolB, C-terminal domain"/>
    <property type="match status" value="1"/>
</dbReference>
<dbReference type="GeneID" id="81371999"/>
<proteinExistence type="predicted"/>
<evidence type="ECO:0000313" key="2">
    <source>
        <dbReference type="EMBL" id="KAJ5385841.1"/>
    </source>
</evidence>